<evidence type="ECO:0000256" key="1">
    <source>
        <dbReference type="ARBA" id="ARBA00022676"/>
    </source>
</evidence>
<dbReference type="GO" id="GO:0016757">
    <property type="term" value="F:glycosyltransferase activity"/>
    <property type="evidence" value="ECO:0007669"/>
    <property type="project" value="UniProtKB-KW"/>
</dbReference>
<dbReference type="PANTHER" id="PTHR12526:SF510">
    <property type="entry name" value="D-INOSITOL 3-PHOSPHATE GLYCOSYLTRANSFERASE"/>
    <property type="match status" value="1"/>
</dbReference>
<keyword evidence="5" id="KW-1185">Reference proteome</keyword>
<proteinExistence type="predicted"/>
<dbReference type="PANTHER" id="PTHR12526">
    <property type="entry name" value="GLYCOSYLTRANSFERASE"/>
    <property type="match status" value="1"/>
</dbReference>
<keyword evidence="2 4" id="KW-0808">Transferase</keyword>
<dbReference type="InterPro" id="IPR028098">
    <property type="entry name" value="Glyco_trans_4-like_N"/>
</dbReference>
<dbReference type="AlphaFoldDB" id="A0A1H6C8H0"/>
<organism evidence="4 5">
    <name type="scientific">Thermomonospora echinospora</name>
    <dbReference type="NCBI Taxonomy" id="1992"/>
    <lineage>
        <taxon>Bacteria</taxon>
        <taxon>Bacillati</taxon>
        <taxon>Actinomycetota</taxon>
        <taxon>Actinomycetes</taxon>
        <taxon>Streptosporangiales</taxon>
        <taxon>Thermomonosporaceae</taxon>
        <taxon>Thermomonospora</taxon>
    </lineage>
</organism>
<protein>
    <submittedName>
        <fullName evidence="4">Glycosyltransferase involved in cell wall bisynthesis</fullName>
    </submittedName>
</protein>
<dbReference type="Pfam" id="PF13692">
    <property type="entry name" value="Glyco_trans_1_4"/>
    <property type="match status" value="1"/>
</dbReference>
<keyword evidence="1" id="KW-0328">Glycosyltransferase</keyword>
<dbReference type="Gene3D" id="3.40.50.2000">
    <property type="entry name" value="Glycogen Phosphorylase B"/>
    <property type="match status" value="2"/>
</dbReference>
<evidence type="ECO:0000259" key="3">
    <source>
        <dbReference type="Pfam" id="PF13439"/>
    </source>
</evidence>
<reference evidence="5" key="1">
    <citation type="submission" date="2016-10" db="EMBL/GenBank/DDBJ databases">
        <authorList>
            <person name="Varghese N."/>
            <person name="Submissions S."/>
        </authorList>
    </citation>
    <scope>NUCLEOTIDE SEQUENCE [LARGE SCALE GENOMIC DNA]</scope>
    <source>
        <strain evidence="5">DSM 43163</strain>
    </source>
</reference>
<dbReference type="EMBL" id="FNVO01000009">
    <property type="protein sequence ID" value="SEG69208.1"/>
    <property type="molecule type" value="Genomic_DNA"/>
</dbReference>
<evidence type="ECO:0000256" key="2">
    <source>
        <dbReference type="ARBA" id="ARBA00022679"/>
    </source>
</evidence>
<name>A0A1H6C8H0_9ACTN</name>
<gene>
    <name evidence="4" type="ORF">SAMN04489712_10961</name>
</gene>
<feature type="domain" description="Glycosyltransferase subfamily 4-like N-terminal" evidence="3">
    <location>
        <begin position="92"/>
        <end position="225"/>
    </location>
</feature>
<evidence type="ECO:0000313" key="4">
    <source>
        <dbReference type="EMBL" id="SEG69208.1"/>
    </source>
</evidence>
<evidence type="ECO:0000313" key="5">
    <source>
        <dbReference type="Proteomes" id="UP000236723"/>
    </source>
</evidence>
<accession>A0A1H6C8H0</accession>
<dbReference type="SUPFAM" id="SSF53756">
    <property type="entry name" value="UDP-Glycosyltransferase/glycogen phosphorylase"/>
    <property type="match status" value="1"/>
</dbReference>
<sequence>MQWAASPVRAAAVRKSGLLRSAGIGRVRGVRVDMQGEVAPFRHRAAYFAFDRFPSSKGSAVHIGHMADELFDHYGGGLLGVLGGGGLPRYQREGEREIVRFEEQIPNLIDRAEAYSAWVAWHLRGHLDTLELCHVRDPWSALPVVTAEGRRHRVVYEVNGLPSIEMAHTWPSAAPSTLAKVRDLERLCLERSDAVVVPSRVIGDAVLKLGVPHERIHLVPNGADVPAPAERPGDAPERYIVYVGALQPWQGVDVLLRAFARLADLPELRLVICSSVPERRARPLRRLAERLGVDQRVEWRFTLPHAEVAAWLANAEVSVAPLTACARNLDQGCAPLKVLESMAAGTPVVASDLPAVRELMADGEHGRLVAPDRPAELARAVRVLLEYPDAARAMGGRARRRITDGLTWGHSRSLLAEVYRTISP</sequence>
<dbReference type="Pfam" id="PF13439">
    <property type="entry name" value="Glyco_transf_4"/>
    <property type="match status" value="1"/>
</dbReference>
<dbReference type="Proteomes" id="UP000236723">
    <property type="component" value="Unassembled WGS sequence"/>
</dbReference>